<dbReference type="PANTHER" id="PTHR35891">
    <property type="entry name" value="THIOL:DISULFIDE INTERCHANGE PROTEIN DSBA"/>
    <property type="match status" value="1"/>
</dbReference>
<dbReference type="PROSITE" id="PS51257">
    <property type="entry name" value="PROKAR_LIPOPROTEIN"/>
    <property type="match status" value="1"/>
</dbReference>
<dbReference type="InterPro" id="IPR023205">
    <property type="entry name" value="DsbA/DsbL"/>
</dbReference>
<sequence>MMTSISKPFFALLIALFTLAGCSDANIPQEGDKYTIIPTPMTDTADVIEVFSLGCGHCRNMEAMLPELQSMAKVDIEKVHVTFNEGAQLAAYIFYTGAIQTDGKPSKQLVKDLFAYIQDSDENLSPEEKRASLEKIFNQYNLLSPYELSEEQHKIVYQQLSDAETLVANAEIASVPAFLVKGKYLIQTSAHENLEDIANTIRYLNSLEN</sequence>
<dbReference type="RefSeq" id="WP_107282398.1">
    <property type="nucleotide sequence ID" value="NZ_PYMC01000003.1"/>
</dbReference>
<gene>
    <name evidence="5" type="ORF">C9I89_05745</name>
</gene>
<reference evidence="5 6" key="1">
    <citation type="submission" date="2018-03" db="EMBL/GenBank/DDBJ databases">
        <title>Whole genome sequencing of Histamine producing bacteria.</title>
        <authorList>
            <person name="Butler K."/>
        </authorList>
    </citation>
    <scope>NUCLEOTIDE SEQUENCE [LARGE SCALE GENOMIC DNA]</scope>
    <source>
        <strain evidence="5 6">DSM 16190</strain>
    </source>
</reference>
<dbReference type="Gene3D" id="3.40.30.10">
    <property type="entry name" value="Glutaredoxin"/>
    <property type="match status" value="1"/>
</dbReference>
<accession>A0A2T3N172</accession>
<dbReference type="AlphaFoldDB" id="A0A2T3N172"/>
<comment type="caution">
    <text evidence="5">The sequence shown here is derived from an EMBL/GenBank/DDBJ whole genome shotgun (WGS) entry which is preliminary data.</text>
</comment>
<evidence type="ECO:0000313" key="5">
    <source>
        <dbReference type="EMBL" id="PSW06018.1"/>
    </source>
</evidence>
<keyword evidence="2" id="KW-0676">Redox-active center</keyword>
<proteinExistence type="predicted"/>
<dbReference type="CDD" id="cd03019">
    <property type="entry name" value="DsbA_DsbA"/>
    <property type="match status" value="1"/>
</dbReference>
<dbReference type="InterPro" id="IPR017937">
    <property type="entry name" value="Thioredoxin_CS"/>
</dbReference>
<dbReference type="Proteomes" id="UP000240904">
    <property type="component" value="Unassembled WGS sequence"/>
</dbReference>
<feature type="chain" id="PRO_5015668622" evidence="3">
    <location>
        <begin position="21"/>
        <end position="209"/>
    </location>
</feature>
<dbReference type="OrthoDB" id="6397986at2"/>
<keyword evidence="6" id="KW-1185">Reference proteome</keyword>
<feature type="signal peptide" evidence="3">
    <location>
        <begin position="1"/>
        <end position="20"/>
    </location>
</feature>
<dbReference type="InterPro" id="IPR012336">
    <property type="entry name" value="Thioredoxin-like_fold"/>
</dbReference>
<protein>
    <submittedName>
        <fullName evidence="5">Peptide permease</fullName>
    </submittedName>
</protein>
<evidence type="ECO:0000256" key="1">
    <source>
        <dbReference type="ARBA" id="ARBA00022729"/>
    </source>
</evidence>
<evidence type="ECO:0000256" key="2">
    <source>
        <dbReference type="ARBA" id="ARBA00023284"/>
    </source>
</evidence>
<dbReference type="PROSITE" id="PS00194">
    <property type="entry name" value="THIOREDOXIN_1"/>
    <property type="match status" value="1"/>
</dbReference>
<evidence type="ECO:0000313" key="6">
    <source>
        <dbReference type="Proteomes" id="UP000240904"/>
    </source>
</evidence>
<dbReference type="SUPFAM" id="SSF52833">
    <property type="entry name" value="Thioredoxin-like"/>
    <property type="match status" value="1"/>
</dbReference>
<evidence type="ECO:0000259" key="4">
    <source>
        <dbReference type="Pfam" id="PF13462"/>
    </source>
</evidence>
<keyword evidence="1 3" id="KW-0732">Signal</keyword>
<dbReference type="EMBL" id="PYMC01000003">
    <property type="protein sequence ID" value="PSW06018.1"/>
    <property type="molecule type" value="Genomic_DNA"/>
</dbReference>
<name>A0A2T3N172_9GAMM</name>
<dbReference type="Pfam" id="PF13462">
    <property type="entry name" value="Thioredoxin_4"/>
    <property type="match status" value="1"/>
</dbReference>
<organism evidence="5 6">
    <name type="scientific">Photobacterium lipolyticum</name>
    <dbReference type="NCBI Taxonomy" id="266810"/>
    <lineage>
        <taxon>Bacteria</taxon>
        <taxon>Pseudomonadati</taxon>
        <taxon>Pseudomonadota</taxon>
        <taxon>Gammaproteobacteria</taxon>
        <taxon>Vibrionales</taxon>
        <taxon>Vibrionaceae</taxon>
        <taxon>Photobacterium</taxon>
    </lineage>
</organism>
<dbReference type="PANTHER" id="PTHR35891:SF3">
    <property type="entry name" value="THIOL:DISULFIDE INTERCHANGE PROTEIN DSBL"/>
    <property type="match status" value="1"/>
</dbReference>
<dbReference type="InterPro" id="IPR036249">
    <property type="entry name" value="Thioredoxin-like_sf"/>
</dbReference>
<evidence type="ECO:0000256" key="3">
    <source>
        <dbReference type="SAM" id="SignalP"/>
    </source>
</evidence>
<dbReference type="InterPro" id="IPR050824">
    <property type="entry name" value="Thiol_disulfide_DsbA"/>
</dbReference>
<feature type="domain" description="Thioredoxin-like fold" evidence="4">
    <location>
        <begin position="46"/>
        <end position="196"/>
    </location>
</feature>